<dbReference type="InterPro" id="IPR038731">
    <property type="entry name" value="RgtA/B/C-like"/>
</dbReference>
<dbReference type="STRING" id="316274.Haur_4225"/>
<dbReference type="BioCyc" id="HAUR316274:GHYA-4272-MONOMER"/>
<feature type="transmembrane region" description="Helical" evidence="8">
    <location>
        <begin position="427"/>
        <end position="446"/>
    </location>
</feature>
<dbReference type="EMBL" id="CP000875">
    <property type="protein sequence ID" value="ABX06857.1"/>
    <property type="molecule type" value="Genomic_DNA"/>
</dbReference>
<protein>
    <recommendedName>
        <fullName evidence="9">Glycosyltransferase RgtA/B/C/D-like domain-containing protein</fullName>
    </recommendedName>
</protein>
<comment type="subcellular location">
    <subcellularLocation>
        <location evidence="1">Cell membrane</location>
        <topology evidence="1">Multi-pass membrane protein</topology>
    </subcellularLocation>
</comment>
<dbReference type="InParanoid" id="A9AXD7"/>
<keyword evidence="3" id="KW-0328">Glycosyltransferase</keyword>
<organism evidence="10 11">
    <name type="scientific">Herpetosiphon aurantiacus (strain ATCC 23779 / DSM 785 / 114-95)</name>
    <dbReference type="NCBI Taxonomy" id="316274"/>
    <lineage>
        <taxon>Bacteria</taxon>
        <taxon>Bacillati</taxon>
        <taxon>Chloroflexota</taxon>
        <taxon>Chloroflexia</taxon>
        <taxon>Herpetosiphonales</taxon>
        <taxon>Herpetosiphonaceae</taxon>
        <taxon>Herpetosiphon</taxon>
    </lineage>
</organism>
<evidence type="ECO:0000256" key="6">
    <source>
        <dbReference type="ARBA" id="ARBA00022989"/>
    </source>
</evidence>
<feature type="transmembrane region" description="Helical" evidence="8">
    <location>
        <begin position="376"/>
        <end position="394"/>
    </location>
</feature>
<accession>A9AXD7</accession>
<dbReference type="GO" id="GO:0005886">
    <property type="term" value="C:plasma membrane"/>
    <property type="evidence" value="ECO:0007669"/>
    <property type="project" value="UniProtKB-SubCell"/>
</dbReference>
<dbReference type="eggNOG" id="COG1807">
    <property type="taxonomic scope" value="Bacteria"/>
</dbReference>
<evidence type="ECO:0000259" key="9">
    <source>
        <dbReference type="Pfam" id="PF13231"/>
    </source>
</evidence>
<keyword evidence="4" id="KW-0808">Transferase</keyword>
<evidence type="ECO:0000313" key="10">
    <source>
        <dbReference type="EMBL" id="ABX06857.1"/>
    </source>
</evidence>
<dbReference type="GO" id="GO:0009103">
    <property type="term" value="P:lipopolysaccharide biosynthetic process"/>
    <property type="evidence" value="ECO:0007669"/>
    <property type="project" value="UniProtKB-ARBA"/>
</dbReference>
<keyword evidence="5 8" id="KW-0812">Transmembrane</keyword>
<dbReference type="InterPro" id="IPR050297">
    <property type="entry name" value="LipidA_mod_glycosyltrf_83"/>
</dbReference>
<proteinExistence type="predicted"/>
<evidence type="ECO:0000256" key="7">
    <source>
        <dbReference type="ARBA" id="ARBA00023136"/>
    </source>
</evidence>
<dbReference type="PANTHER" id="PTHR33908:SF11">
    <property type="entry name" value="MEMBRANE PROTEIN"/>
    <property type="match status" value="1"/>
</dbReference>
<feature type="domain" description="Glycosyltransferase RgtA/B/C/D-like" evidence="9">
    <location>
        <begin position="62"/>
        <end position="227"/>
    </location>
</feature>
<evidence type="ECO:0000256" key="4">
    <source>
        <dbReference type="ARBA" id="ARBA00022679"/>
    </source>
</evidence>
<dbReference type="GO" id="GO:0016763">
    <property type="term" value="F:pentosyltransferase activity"/>
    <property type="evidence" value="ECO:0007669"/>
    <property type="project" value="TreeGrafter"/>
</dbReference>
<evidence type="ECO:0000256" key="8">
    <source>
        <dbReference type="SAM" id="Phobius"/>
    </source>
</evidence>
<gene>
    <name evidence="10" type="ordered locus">Haur_4225</name>
</gene>
<dbReference type="PANTHER" id="PTHR33908">
    <property type="entry name" value="MANNOSYLTRANSFERASE YKCB-RELATED"/>
    <property type="match status" value="1"/>
</dbReference>
<feature type="transmembrane region" description="Helical" evidence="8">
    <location>
        <begin position="166"/>
        <end position="189"/>
    </location>
</feature>
<keyword evidence="2" id="KW-1003">Cell membrane</keyword>
<evidence type="ECO:0000256" key="5">
    <source>
        <dbReference type="ARBA" id="ARBA00022692"/>
    </source>
</evidence>
<reference evidence="10 11" key="1">
    <citation type="journal article" date="2011" name="Stand. Genomic Sci.">
        <title>Complete genome sequence of the filamentous gliding predatory bacterium Herpetosiphon aurantiacus type strain (114-95(T)).</title>
        <authorList>
            <person name="Kiss H."/>
            <person name="Nett M."/>
            <person name="Domin N."/>
            <person name="Martin K."/>
            <person name="Maresca J.A."/>
            <person name="Copeland A."/>
            <person name="Lapidus A."/>
            <person name="Lucas S."/>
            <person name="Berry K.W."/>
            <person name="Glavina Del Rio T."/>
            <person name="Dalin E."/>
            <person name="Tice H."/>
            <person name="Pitluck S."/>
            <person name="Richardson P."/>
            <person name="Bruce D."/>
            <person name="Goodwin L."/>
            <person name="Han C."/>
            <person name="Detter J.C."/>
            <person name="Schmutz J."/>
            <person name="Brettin T."/>
            <person name="Land M."/>
            <person name="Hauser L."/>
            <person name="Kyrpides N.C."/>
            <person name="Ivanova N."/>
            <person name="Goker M."/>
            <person name="Woyke T."/>
            <person name="Klenk H.P."/>
            <person name="Bryant D.A."/>
        </authorList>
    </citation>
    <scope>NUCLEOTIDE SEQUENCE [LARGE SCALE GENOMIC DNA]</scope>
    <source>
        <strain evidence="11">ATCC 23779 / DSM 785 / 114-95</strain>
    </source>
</reference>
<keyword evidence="6 8" id="KW-1133">Transmembrane helix</keyword>
<dbReference type="KEGG" id="hau:Haur_4225"/>
<evidence type="ECO:0000256" key="3">
    <source>
        <dbReference type="ARBA" id="ARBA00022676"/>
    </source>
</evidence>
<feature type="transmembrane region" description="Helical" evidence="8">
    <location>
        <begin position="87"/>
        <end position="104"/>
    </location>
</feature>
<keyword evidence="7 8" id="KW-0472">Membrane</keyword>
<sequence length="734" mass="82297">MMKRYTLHTCIILAVALGLRLATWWLLPYNDWISDEGEYWGAAIWLAQGREFQFFDSWIWTRPPLYISFLAAHIKLFGNSALWAPRLSQALISVLSVWLTMRIAKRLTPTEHQARVSLIAGWLMALGYSFAAFSYFMLSETLFLSIFLAANLLLLRWASTRHWRDLLLAGVGFGFAALTRAIILTWLPLPALWIAWQIWRTQRPRWQAMIKPVLGFTLSVCVIVLPWTAFATNRWSNGDGLILVDTTGGYNFALGAQIATPDGRNGTRLAEILCGGNGLVCQGSQAARQNQAYAQGFEWLGENPQRFISKTALELLDILQVRFDSAEHLTDGYVDGRVPVPHLLGLLLDDTLYVVLVGLAVLGFWRKQAVAGKGLVLGWLGYNIIVGSLIFAIARFRQPLIPFVIIYAALAIVQWSQAWASSRQQRYAWASACLLWLIVLPSYLYLPESVGVRSVWQDVRLGFAGVQQANQCQAIRELLQAGDVVAARQLHDRIDAEGRSENTSVSGYTGRRCLALINGQLLEAEAKPEQALAFYQQANPKNNPVQSARILMLEGNLLQRQGQLSAAVARFNFRDVEIINDLAWAWDYLTVVPTTTIDLGSGLDYGYVRGFYQSEHNQPDFRWSSQASALRLPQAATGQAQTLRLHLNGFTNDWQPTRISISLNGQLIDSYQLKPDWHWLEIALPAQPQGSDLLIEFTSSTFVSGPEDLATRVSSRASDPLRLLGFQLDRVEIK</sequence>
<feature type="transmembrane region" description="Helical" evidence="8">
    <location>
        <begin position="343"/>
        <end position="364"/>
    </location>
</feature>
<dbReference type="HOGENOM" id="CLU_022870_0_0_0"/>
<dbReference type="Pfam" id="PF13231">
    <property type="entry name" value="PMT_2"/>
    <property type="match status" value="1"/>
</dbReference>
<name>A9AXD7_HERA2</name>
<keyword evidence="11" id="KW-1185">Reference proteome</keyword>
<evidence type="ECO:0000313" key="11">
    <source>
        <dbReference type="Proteomes" id="UP000000787"/>
    </source>
</evidence>
<dbReference type="AlphaFoldDB" id="A9AXD7"/>
<evidence type="ECO:0000256" key="1">
    <source>
        <dbReference type="ARBA" id="ARBA00004651"/>
    </source>
</evidence>
<evidence type="ECO:0000256" key="2">
    <source>
        <dbReference type="ARBA" id="ARBA00022475"/>
    </source>
</evidence>
<feature type="transmembrane region" description="Helical" evidence="8">
    <location>
        <begin position="116"/>
        <end position="136"/>
    </location>
</feature>
<dbReference type="Proteomes" id="UP000000787">
    <property type="component" value="Chromosome"/>
</dbReference>
<feature type="transmembrane region" description="Helical" evidence="8">
    <location>
        <begin position="400"/>
        <end position="420"/>
    </location>
</feature>
<feature type="transmembrane region" description="Helical" evidence="8">
    <location>
        <begin position="209"/>
        <end position="229"/>
    </location>
</feature>